<evidence type="ECO:0000256" key="1">
    <source>
        <dbReference type="SAM" id="Coils"/>
    </source>
</evidence>
<dbReference type="Proteomes" id="UP000502415">
    <property type="component" value="Chromosome"/>
</dbReference>
<dbReference type="InterPro" id="IPR005467">
    <property type="entry name" value="His_kinase_dom"/>
</dbReference>
<dbReference type="Pfam" id="PF06580">
    <property type="entry name" value="His_kinase"/>
    <property type="match status" value="1"/>
</dbReference>
<evidence type="ECO:0000259" key="4">
    <source>
        <dbReference type="PROSITE" id="PS50109"/>
    </source>
</evidence>
<dbReference type="KEGG" id="mfy:HH212_00590"/>
<proteinExistence type="predicted"/>
<feature type="transmembrane region" description="Helical" evidence="3">
    <location>
        <begin position="234"/>
        <end position="253"/>
    </location>
</feature>
<feature type="compositionally biased region" description="Low complexity" evidence="2">
    <location>
        <begin position="139"/>
        <end position="158"/>
    </location>
</feature>
<keyword evidence="3" id="KW-0812">Transmembrane</keyword>
<name>A0A7Z2ZQS7_9BURK</name>
<dbReference type="Pfam" id="PF02518">
    <property type="entry name" value="HATPase_c"/>
    <property type="match status" value="1"/>
</dbReference>
<evidence type="ECO:0000256" key="3">
    <source>
        <dbReference type="SAM" id="Phobius"/>
    </source>
</evidence>
<organism evidence="5 6">
    <name type="scientific">Massilia forsythiae</name>
    <dbReference type="NCBI Taxonomy" id="2728020"/>
    <lineage>
        <taxon>Bacteria</taxon>
        <taxon>Pseudomonadati</taxon>
        <taxon>Pseudomonadota</taxon>
        <taxon>Betaproteobacteria</taxon>
        <taxon>Burkholderiales</taxon>
        <taxon>Oxalobacteraceae</taxon>
        <taxon>Telluria group</taxon>
        <taxon>Massilia</taxon>
    </lineage>
</organism>
<keyword evidence="5" id="KW-0418">Kinase</keyword>
<dbReference type="PROSITE" id="PS50109">
    <property type="entry name" value="HIS_KIN"/>
    <property type="match status" value="1"/>
</dbReference>
<dbReference type="PANTHER" id="PTHR34220">
    <property type="entry name" value="SENSOR HISTIDINE KINASE YPDA"/>
    <property type="match status" value="1"/>
</dbReference>
<dbReference type="GO" id="GO:0000155">
    <property type="term" value="F:phosphorelay sensor kinase activity"/>
    <property type="evidence" value="ECO:0007669"/>
    <property type="project" value="InterPro"/>
</dbReference>
<keyword evidence="3" id="KW-0472">Membrane</keyword>
<sequence>MQTRHPSQQVVSNTLAGLQRSFDAVATWVTQLSWWKFLLFAALMLVAGQILQDELFSGGEEDIVRTERGGRRDEPAITIDDSGIHINQRGRTRGAGTVDIDAKALAARAEAAAREAAAKANEGGAAAEAAHKAADEAAHQAAASAEQAAAAATAAAAAPAPPAPPTPPSPPANATGRNLLSGAVASARGRGGNEEVHIDLPPQISEELSDAIETAVDDAAEAKARSYHKQASTWFTSFVWLLVLALFGTKALVGGKKRAEAEMQTATAAAERESMQRQLSEARMQAMQAQVEPHFLFNTLASVEHLIETDPPRASAMQRTLIQYLRAVLPQMRDNNLVTRLGREVDMVTAYLDLLKMRMEERLVVSMDVPDGLRSAAFPPMMLQSMVENAIKHGLECKPEGGHLAVTAEIVDSKLRVTVADDGVGFGVMPSKGTGLGLSNIRERLKLLHGDAGRLHISANDPGGVVATIEVPYQMAPK</sequence>
<dbReference type="InterPro" id="IPR050640">
    <property type="entry name" value="Bact_2-comp_sensor_kinase"/>
</dbReference>
<feature type="compositionally biased region" description="Basic and acidic residues" evidence="2">
    <location>
        <begin position="129"/>
        <end position="138"/>
    </location>
</feature>
<keyword evidence="1" id="KW-0175">Coiled coil</keyword>
<dbReference type="SMART" id="SM00387">
    <property type="entry name" value="HATPase_c"/>
    <property type="match status" value="1"/>
</dbReference>
<evidence type="ECO:0000313" key="6">
    <source>
        <dbReference type="Proteomes" id="UP000502415"/>
    </source>
</evidence>
<feature type="compositionally biased region" description="Pro residues" evidence="2">
    <location>
        <begin position="159"/>
        <end position="171"/>
    </location>
</feature>
<dbReference type="SUPFAM" id="SSF55874">
    <property type="entry name" value="ATPase domain of HSP90 chaperone/DNA topoisomerase II/histidine kinase"/>
    <property type="match status" value="1"/>
</dbReference>
<dbReference type="InterPro" id="IPR003594">
    <property type="entry name" value="HATPase_dom"/>
</dbReference>
<dbReference type="GO" id="GO:0016020">
    <property type="term" value="C:membrane"/>
    <property type="evidence" value="ECO:0007669"/>
    <property type="project" value="InterPro"/>
</dbReference>
<dbReference type="RefSeq" id="WP_169433622.1">
    <property type="nucleotide sequence ID" value="NZ_CP051685.1"/>
</dbReference>
<keyword evidence="6" id="KW-1185">Reference proteome</keyword>
<reference evidence="5 6" key="1">
    <citation type="submission" date="2020-04" db="EMBL/GenBank/DDBJ databases">
        <title>Genome sequencing of novel species.</title>
        <authorList>
            <person name="Heo J."/>
            <person name="Kim S.-J."/>
            <person name="Kim J.-S."/>
            <person name="Hong S.-B."/>
            <person name="Kwon S.-W."/>
        </authorList>
    </citation>
    <scope>NUCLEOTIDE SEQUENCE [LARGE SCALE GENOMIC DNA]</scope>
    <source>
        <strain evidence="5 6">GN2-R2</strain>
    </source>
</reference>
<evidence type="ECO:0000256" key="2">
    <source>
        <dbReference type="SAM" id="MobiDB-lite"/>
    </source>
</evidence>
<dbReference type="PANTHER" id="PTHR34220:SF9">
    <property type="entry name" value="SIGNAL TRANSDUCTION HISTIDINE KINASE INTERNAL REGION DOMAIN-CONTAINING PROTEIN"/>
    <property type="match status" value="1"/>
</dbReference>
<keyword evidence="5" id="KW-0808">Transferase</keyword>
<keyword evidence="3" id="KW-1133">Transmembrane helix</keyword>
<protein>
    <submittedName>
        <fullName evidence="5">Histidine kinase</fullName>
    </submittedName>
</protein>
<evidence type="ECO:0000313" key="5">
    <source>
        <dbReference type="EMBL" id="QJD98722.1"/>
    </source>
</evidence>
<feature type="coiled-coil region" evidence="1">
    <location>
        <begin position="256"/>
        <end position="292"/>
    </location>
</feature>
<dbReference type="InterPro" id="IPR010559">
    <property type="entry name" value="Sig_transdc_His_kin_internal"/>
</dbReference>
<gene>
    <name evidence="5" type="ORF">HH212_00590</name>
</gene>
<accession>A0A7Z2ZQS7</accession>
<feature type="domain" description="Histidine kinase" evidence="4">
    <location>
        <begin position="291"/>
        <end position="475"/>
    </location>
</feature>
<feature type="region of interest" description="Disordered" evidence="2">
    <location>
        <begin position="127"/>
        <end position="177"/>
    </location>
</feature>
<dbReference type="Gene3D" id="3.30.565.10">
    <property type="entry name" value="Histidine kinase-like ATPase, C-terminal domain"/>
    <property type="match status" value="1"/>
</dbReference>
<dbReference type="InterPro" id="IPR036890">
    <property type="entry name" value="HATPase_C_sf"/>
</dbReference>
<dbReference type="AlphaFoldDB" id="A0A7Z2ZQS7"/>
<dbReference type="EMBL" id="CP051685">
    <property type="protein sequence ID" value="QJD98722.1"/>
    <property type="molecule type" value="Genomic_DNA"/>
</dbReference>